<reference evidence="1 2" key="1">
    <citation type="submission" date="2022-01" db="EMBL/GenBank/DDBJ databases">
        <title>A chromosomal length assembly of Cordylochernes scorpioides.</title>
        <authorList>
            <person name="Zeh D."/>
            <person name="Zeh J."/>
        </authorList>
    </citation>
    <scope>NUCLEOTIDE SEQUENCE [LARGE SCALE GENOMIC DNA]</scope>
    <source>
        <strain evidence="1">IN4F17</strain>
        <tissue evidence="1">Whole Body</tissue>
    </source>
</reference>
<gene>
    <name evidence="1" type="ORF">LAZ67_21000206</name>
</gene>
<proteinExistence type="predicted"/>
<evidence type="ECO:0000313" key="2">
    <source>
        <dbReference type="Proteomes" id="UP001235939"/>
    </source>
</evidence>
<sequence>MKKTSARSVVLKNSKSDAIRKRKLGALPLSNIASRRTAAISDPSVNLKHKKNHVRTQQKLAELQKSRKNDQFHVTLRNSQLCCGSDVTSQHLSEVVFGAGQIIIVRKMTETGAALLHQILPEMNTIIPGDESWVLSGNQIPVVTVKAFHVTKTKEGLLSAQQCQKKENRVMVNRQLALPSQQCSSTFLALTNFLFDENPDSCGSPGSLLS</sequence>
<protein>
    <submittedName>
        <fullName evidence="1">Uncharacterized protein</fullName>
    </submittedName>
</protein>
<dbReference type="Proteomes" id="UP001235939">
    <property type="component" value="Chromosome 21"/>
</dbReference>
<organism evidence="1 2">
    <name type="scientific">Cordylochernes scorpioides</name>
    <dbReference type="NCBI Taxonomy" id="51811"/>
    <lineage>
        <taxon>Eukaryota</taxon>
        <taxon>Metazoa</taxon>
        <taxon>Ecdysozoa</taxon>
        <taxon>Arthropoda</taxon>
        <taxon>Chelicerata</taxon>
        <taxon>Arachnida</taxon>
        <taxon>Pseudoscorpiones</taxon>
        <taxon>Cheliferoidea</taxon>
        <taxon>Chernetidae</taxon>
        <taxon>Cordylochernes</taxon>
    </lineage>
</organism>
<evidence type="ECO:0000313" key="1">
    <source>
        <dbReference type="EMBL" id="UYV81941.1"/>
    </source>
</evidence>
<name>A0ABY6LL47_9ARAC</name>
<keyword evidence="2" id="KW-1185">Reference proteome</keyword>
<dbReference type="EMBL" id="CP092883">
    <property type="protein sequence ID" value="UYV81941.1"/>
    <property type="molecule type" value="Genomic_DNA"/>
</dbReference>
<accession>A0ABY6LL47</accession>